<dbReference type="InterPro" id="IPR016047">
    <property type="entry name" value="M23ase_b-sheet_dom"/>
</dbReference>
<comment type="subcellular location">
    <subcellularLocation>
        <location evidence="2">Cell envelope</location>
    </subcellularLocation>
</comment>
<dbReference type="GO" id="GO:0006508">
    <property type="term" value="P:proteolysis"/>
    <property type="evidence" value="ECO:0007669"/>
    <property type="project" value="UniProtKB-KW"/>
</dbReference>
<dbReference type="PANTHER" id="PTHR21666">
    <property type="entry name" value="PEPTIDASE-RELATED"/>
    <property type="match status" value="1"/>
</dbReference>
<dbReference type="InterPro" id="IPR011055">
    <property type="entry name" value="Dup_hybrid_motif"/>
</dbReference>
<keyword evidence="4" id="KW-0479">Metal-binding</keyword>
<dbReference type="FunFam" id="2.70.70.10:FF:000002">
    <property type="entry name" value="Murein DD-endopeptidase MepM"/>
    <property type="match status" value="1"/>
</dbReference>
<evidence type="ECO:0000256" key="8">
    <source>
        <dbReference type="SAM" id="SignalP"/>
    </source>
</evidence>
<keyword evidence="5" id="KW-0378">Hydrolase</keyword>
<evidence type="ECO:0000256" key="6">
    <source>
        <dbReference type="ARBA" id="ARBA00022833"/>
    </source>
</evidence>
<accession>A0A2M9R4H4</accession>
<dbReference type="OrthoDB" id="9810477at2"/>
<protein>
    <submittedName>
        <fullName evidence="11">Peptidase M23</fullName>
    </submittedName>
</protein>
<evidence type="ECO:0000256" key="2">
    <source>
        <dbReference type="ARBA" id="ARBA00004196"/>
    </source>
</evidence>
<evidence type="ECO:0000313" key="12">
    <source>
        <dbReference type="Proteomes" id="UP000231960"/>
    </source>
</evidence>
<dbReference type="GO" id="GO:0046872">
    <property type="term" value="F:metal ion binding"/>
    <property type="evidence" value="ECO:0007669"/>
    <property type="project" value="UniProtKB-KW"/>
</dbReference>
<evidence type="ECO:0000259" key="10">
    <source>
        <dbReference type="Pfam" id="PF19425"/>
    </source>
</evidence>
<dbReference type="InterPro" id="IPR050570">
    <property type="entry name" value="Cell_wall_metabolism_enzyme"/>
</dbReference>
<dbReference type="InterPro" id="IPR045834">
    <property type="entry name" value="Csd3_N2"/>
</dbReference>
<keyword evidence="7" id="KW-0482">Metalloprotease</keyword>
<keyword evidence="3" id="KW-0645">Protease</keyword>
<feature type="domain" description="M23ase beta-sheet core" evidence="9">
    <location>
        <begin position="286"/>
        <end position="380"/>
    </location>
</feature>
<organism evidence="11 12">
    <name type="scientific">Avrilella dinanensis</name>
    <dbReference type="NCBI Taxonomy" id="2008672"/>
    <lineage>
        <taxon>Bacteria</taxon>
        <taxon>Pseudomonadati</taxon>
        <taxon>Bacteroidota</taxon>
        <taxon>Flavobacteriia</taxon>
        <taxon>Flavobacteriales</taxon>
        <taxon>Flavobacteriaceae</taxon>
        <taxon>Avrilella</taxon>
    </lineage>
</organism>
<dbReference type="CDD" id="cd12797">
    <property type="entry name" value="M23_peptidase"/>
    <property type="match status" value="1"/>
</dbReference>
<dbReference type="Pfam" id="PF19425">
    <property type="entry name" value="Csd3_N2"/>
    <property type="match status" value="1"/>
</dbReference>
<dbReference type="Gene3D" id="3.10.450.350">
    <property type="match status" value="2"/>
</dbReference>
<dbReference type="Proteomes" id="UP000231960">
    <property type="component" value="Unassembled WGS sequence"/>
</dbReference>
<dbReference type="SUPFAM" id="SSF51261">
    <property type="entry name" value="Duplicated hybrid motif"/>
    <property type="match status" value="1"/>
</dbReference>
<comment type="caution">
    <text evidence="11">The sequence shown here is derived from an EMBL/GenBank/DDBJ whole genome shotgun (WGS) entry which is preliminary data.</text>
</comment>
<dbReference type="PANTHER" id="PTHR21666:SF288">
    <property type="entry name" value="CELL DIVISION PROTEIN YTFB"/>
    <property type="match status" value="1"/>
</dbReference>
<evidence type="ECO:0000256" key="1">
    <source>
        <dbReference type="ARBA" id="ARBA00001947"/>
    </source>
</evidence>
<evidence type="ECO:0000256" key="4">
    <source>
        <dbReference type="ARBA" id="ARBA00022723"/>
    </source>
</evidence>
<comment type="cofactor">
    <cofactor evidence="1">
        <name>Zn(2+)</name>
        <dbReference type="ChEBI" id="CHEBI:29105"/>
    </cofactor>
</comment>
<evidence type="ECO:0000259" key="9">
    <source>
        <dbReference type="Pfam" id="PF01551"/>
    </source>
</evidence>
<feature type="signal peptide" evidence="8">
    <location>
        <begin position="1"/>
        <end position="24"/>
    </location>
</feature>
<keyword evidence="6" id="KW-0862">Zinc</keyword>
<reference evidence="11 12" key="1">
    <citation type="submission" date="2017-06" db="EMBL/GenBank/DDBJ databases">
        <title>Description of Avrilella dinanensis gen. nov. sp. nov.</title>
        <authorList>
            <person name="Leyer C."/>
            <person name="Sassi M."/>
            <person name="Minet J."/>
            <person name="Kayal S."/>
            <person name="Cattoir V."/>
        </authorList>
    </citation>
    <scope>NUCLEOTIDE SEQUENCE [LARGE SCALE GENOMIC DNA]</scope>
    <source>
        <strain evidence="11 12">UR159</strain>
    </source>
</reference>
<dbReference type="PROSITE" id="PS51257">
    <property type="entry name" value="PROKAR_LIPOPROTEIN"/>
    <property type="match status" value="1"/>
</dbReference>
<keyword evidence="8" id="KW-0732">Signal</keyword>
<dbReference type="RefSeq" id="WP_100677339.1">
    <property type="nucleotide sequence ID" value="NZ_NIPO01000001.1"/>
</dbReference>
<evidence type="ECO:0000313" key="11">
    <source>
        <dbReference type="EMBL" id="PJR03771.1"/>
    </source>
</evidence>
<keyword evidence="12" id="KW-1185">Reference proteome</keyword>
<evidence type="ECO:0000256" key="7">
    <source>
        <dbReference type="ARBA" id="ARBA00023049"/>
    </source>
</evidence>
<evidence type="ECO:0000256" key="3">
    <source>
        <dbReference type="ARBA" id="ARBA00022670"/>
    </source>
</evidence>
<feature type="chain" id="PRO_5014760875" evidence="8">
    <location>
        <begin position="25"/>
        <end position="420"/>
    </location>
</feature>
<sequence>MSNIRSTYLFSLALAIAVLLGCFGCDNNKNLPTDGNNNDSVDSLPEENIFGFPLNDYIIERDTIKRGDNLSKILARHDFDAVEIAKTAEKVRDSFDYKKLRPGKVLTLLKSKTTPSTLDILVYEPDNMGFNVINFKDSTYAYTVNYPVTYTEKTVAGEISGSLSESLQREGLDPGLGTHLSNAFAWSVDFFKFRRGDRFAVTVREKYINDTIYVGIDEILGAYFNYQGKEVYGFSHSKPDSKTTEFFDENGKQMKTMFLKAPLKYFRITSKFTKSRFHPVQKRWKAHNGTDYAAPHGTPIMATAAGKVIEAGYTAGNGNYVKIRHNATYTTQYLHMSKILVKRGQTVQQGQTIGRVGSTGLATGPHVCYRFWKNGVQVDPLKQNLPTSQAMDKNDLPAYLEKIKPIKQHIDEALMDKFPN</sequence>
<proteinExistence type="predicted"/>
<dbReference type="EMBL" id="NIPO01000001">
    <property type="protein sequence ID" value="PJR03771.1"/>
    <property type="molecule type" value="Genomic_DNA"/>
</dbReference>
<feature type="domain" description="Csd3-like second N-terminal" evidence="10">
    <location>
        <begin position="150"/>
        <end position="273"/>
    </location>
</feature>
<gene>
    <name evidence="11" type="ORF">CDL10_03960</name>
</gene>
<dbReference type="GO" id="GO:0004222">
    <property type="term" value="F:metalloendopeptidase activity"/>
    <property type="evidence" value="ECO:0007669"/>
    <property type="project" value="TreeGrafter"/>
</dbReference>
<dbReference type="Pfam" id="PF01551">
    <property type="entry name" value="Peptidase_M23"/>
    <property type="match status" value="1"/>
</dbReference>
<name>A0A2M9R4H4_9FLAO</name>
<dbReference type="GO" id="GO:0030313">
    <property type="term" value="C:cell envelope"/>
    <property type="evidence" value="ECO:0007669"/>
    <property type="project" value="UniProtKB-SubCell"/>
</dbReference>
<dbReference type="Gene3D" id="2.70.70.10">
    <property type="entry name" value="Glucose Permease (Domain IIA)"/>
    <property type="match status" value="1"/>
</dbReference>
<dbReference type="AlphaFoldDB" id="A0A2M9R4H4"/>
<evidence type="ECO:0000256" key="5">
    <source>
        <dbReference type="ARBA" id="ARBA00022801"/>
    </source>
</evidence>